<dbReference type="GO" id="GO:0000987">
    <property type="term" value="F:cis-regulatory region sequence-specific DNA binding"/>
    <property type="evidence" value="ECO:0007669"/>
    <property type="project" value="TreeGrafter"/>
</dbReference>
<dbReference type="GO" id="GO:0000981">
    <property type="term" value="F:DNA-binding transcription factor activity, RNA polymerase II-specific"/>
    <property type="evidence" value="ECO:0007669"/>
    <property type="project" value="TreeGrafter"/>
</dbReference>
<dbReference type="OrthoDB" id="347744at2759"/>
<dbReference type="AlphaFoldDB" id="U6KG17"/>
<dbReference type="VEuPathDB" id="ToxoDB:EMH_0026210"/>
<dbReference type="GeneID" id="60403892"/>
<feature type="region of interest" description="Disordered" evidence="1">
    <location>
        <begin position="230"/>
        <end position="259"/>
    </location>
</feature>
<name>U6KG17_9EIME</name>
<dbReference type="PANTHER" id="PTHR14596">
    <property type="entry name" value="ZINC FINGER PROTEIN"/>
    <property type="match status" value="1"/>
</dbReference>
<dbReference type="PANTHER" id="PTHR14596:SF72">
    <property type="entry name" value="ZINC FINGER PROTEIN MSN2-RELATED"/>
    <property type="match status" value="1"/>
</dbReference>
<protein>
    <submittedName>
        <fullName evidence="2">Uncharacterized protein</fullName>
    </submittedName>
</protein>
<reference evidence="2" key="1">
    <citation type="submission" date="2013-10" db="EMBL/GenBank/DDBJ databases">
        <title>Genomic analysis of the causative agents of coccidiosis in chickens.</title>
        <authorList>
            <person name="Reid A.J."/>
            <person name="Blake D."/>
            <person name="Billington K."/>
            <person name="Browne H."/>
            <person name="Dunn M."/>
            <person name="Hung S."/>
            <person name="Kawahara F."/>
            <person name="Miranda-Saavedra D."/>
            <person name="Mourier T."/>
            <person name="Nagra H."/>
            <person name="Otto T.D."/>
            <person name="Rawlings N."/>
            <person name="Sanchez A."/>
            <person name="Sanders M."/>
            <person name="Subramaniam C."/>
            <person name="Tay Y."/>
            <person name="Dear P."/>
            <person name="Doerig C."/>
            <person name="Gruber A."/>
            <person name="Parkinson J."/>
            <person name="Shirley M."/>
            <person name="Wan K.L."/>
            <person name="Berriman M."/>
            <person name="Tomley F."/>
            <person name="Pain A."/>
        </authorList>
    </citation>
    <scope>NUCLEOTIDE SEQUENCE [LARGE SCALE GENOMIC DNA]</scope>
    <source>
        <strain evidence="2">Houghton</strain>
    </source>
</reference>
<organism evidence="2 3">
    <name type="scientific">Eimeria mitis</name>
    <dbReference type="NCBI Taxonomy" id="44415"/>
    <lineage>
        <taxon>Eukaryota</taxon>
        <taxon>Sar</taxon>
        <taxon>Alveolata</taxon>
        <taxon>Apicomplexa</taxon>
        <taxon>Conoidasida</taxon>
        <taxon>Coccidia</taxon>
        <taxon>Eucoccidiorida</taxon>
        <taxon>Eimeriorina</taxon>
        <taxon>Eimeriidae</taxon>
        <taxon>Eimeria</taxon>
    </lineage>
</organism>
<evidence type="ECO:0000313" key="3">
    <source>
        <dbReference type="Proteomes" id="UP000030744"/>
    </source>
</evidence>
<dbReference type="Proteomes" id="UP000030744">
    <property type="component" value="Unassembled WGS sequence"/>
</dbReference>
<evidence type="ECO:0000313" key="2">
    <source>
        <dbReference type="EMBL" id="CDJ36864.1"/>
    </source>
</evidence>
<dbReference type="GO" id="GO:0005634">
    <property type="term" value="C:nucleus"/>
    <property type="evidence" value="ECO:0007669"/>
    <property type="project" value="TreeGrafter"/>
</dbReference>
<evidence type="ECO:0000256" key="1">
    <source>
        <dbReference type="SAM" id="MobiDB-lite"/>
    </source>
</evidence>
<dbReference type="RefSeq" id="XP_037879152.1">
    <property type="nucleotide sequence ID" value="XM_038021968.1"/>
</dbReference>
<keyword evidence="3" id="KW-1185">Reference proteome</keyword>
<gene>
    <name evidence="2" type="ORF">EMH_0026210</name>
</gene>
<dbReference type="GO" id="GO:0042594">
    <property type="term" value="P:response to starvation"/>
    <property type="evidence" value="ECO:0007669"/>
    <property type="project" value="TreeGrafter"/>
</dbReference>
<feature type="compositionally biased region" description="Low complexity" evidence="1">
    <location>
        <begin position="230"/>
        <end position="245"/>
    </location>
</feature>
<accession>U6KG17</accession>
<proteinExistence type="predicted"/>
<reference evidence="2" key="2">
    <citation type="submission" date="2013-10" db="EMBL/GenBank/DDBJ databases">
        <authorList>
            <person name="Aslett M."/>
        </authorList>
    </citation>
    <scope>NUCLEOTIDE SEQUENCE [LARGE SCALE GENOMIC DNA]</scope>
    <source>
        <strain evidence="2">Houghton</strain>
    </source>
</reference>
<sequence>MQAADGDFGAAAACVSPHSEAAAVAAEPLPATVSLQELERLLQDVWGAERDAKCRVLLLLQQGEERLRDMQLSLQQQQQQSEQVCRRVPQLHQQLLGKGISRRPLALRLQEREQQQQQLLLQLRCIQEVEACLLLLQEVQHDLEACGLLVQRQQLAVAAATLRQCALKRLLPLLRATTGRQEPAIVAELHQQFAEVYGHLVEALDLQLQQHLKLAPQQITVNSLIYSSASNSSNSRKEASSSSVATEAPGMATRNDTAASEASAAAAAAGAEASAAAPAAGAAEIKERTAREAAERKTAAAEFPYLRLRDVWEALNCLGLLRRRLYTLTEAISNNALHPLLAAVVAGSRARNNNSKKLLVFSSAPDGTPAAAAGAAAAGAGEAAAVASLTPQGVLLVVQSLLQFLLQHATGGHPMCLRVWAPLLQRQLQQQLGKLFLQQAAKQLWLEPKPEAAAAATAGATAHALPFLAVASAAAGIVQTELFLLQQGVLQQQELLPLLQQQGSGASWKALHLLAQEDRRRQVELQAAARQLLQQTLATAAAAAAEQDTMLATEDSVPGGIYEFLLPQGLPMQQQPQQQQQQRLLLLQCIAEEADVSLVQLAPLRITRQTWLLLQLLQSLLRGAAAAASTCTCSSWRSGGGGGCGVNAVPCWCSSRRGGLHGFCSSSCCCCSRIALRAEVAAVVSIADLFLLLRPLGALAESQATEPTVAGGSAVATTPAVPADAGGAAALAAAVPTHLRALALRWTDTEVLSRWMTRLPLLLSAAAGAASKGSYENCSCSSKSRCCPCPGGAARRAFTVWGDSLPLFDAIGAASVTPETAAAAGKEQQEAPFGQQLAEIVVALKRQQEESYVCLVWALKQGLQQAAKELIQILTNASRSSNNSKSSLEIHVEAAAGLLTQRLHSAALDLLPLLPLQVYAEVVGLAADCLLDCVLRGIVAVAVAAAAGVSTPEAAAAAAGSSISRAAAQRMGPICCRLLQRVCAQVEATLVLHLSHQHLRPEAAAAATAAVAPAGDALASLLRRMGASTALQRRRSHFRR</sequence>
<dbReference type="EMBL" id="HG737148">
    <property type="protein sequence ID" value="CDJ36864.1"/>
    <property type="molecule type" value="Genomic_DNA"/>
</dbReference>